<evidence type="ECO:0000313" key="2">
    <source>
        <dbReference type="EMBL" id="RSN68646.1"/>
    </source>
</evidence>
<dbReference type="PROSITE" id="PS50943">
    <property type="entry name" value="HTH_CROC1"/>
    <property type="match status" value="1"/>
</dbReference>
<name>A0A3R9WY82_9CREN</name>
<dbReference type="InterPro" id="IPR001387">
    <property type="entry name" value="Cro/C1-type_HTH"/>
</dbReference>
<evidence type="ECO:0000313" key="3">
    <source>
        <dbReference type="Proteomes" id="UP000278149"/>
    </source>
</evidence>
<dbReference type="Pfam" id="PF13560">
    <property type="entry name" value="HTH_31"/>
    <property type="match status" value="1"/>
</dbReference>
<dbReference type="Gene3D" id="1.10.260.40">
    <property type="entry name" value="lambda repressor-like DNA-binding domains"/>
    <property type="match status" value="1"/>
</dbReference>
<dbReference type="CDD" id="cd00093">
    <property type="entry name" value="HTH_XRE"/>
    <property type="match status" value="1"/>
</dbReference>
<dbReference type="EMBL" id="RCOR01000026">
    <property type="protein sequence ID" value="RSN68646.1"/>
    <property type="molecule type" value="Genomic_DNA"/>
</dbReference>
<accession>A0A3R9WY82</accession>
<dbReference type="AlphaFoldDB" id="A0A3R9WY82"/>
<gene>
    <name evidence="2" type="ORF">D9Q81_05615</name>
</gene>
<reference evidence="2 3" key="1">
    <citation type="submission" date="2018-10" db="EMBL/GenBank/DDBJ databases">
        <title>Co-occurring genomic capacity for anaerobic methane metabolism and dissimilatory sulfite reduction discovered in the Korarchaeota.</title>
        <authorList>
            <person name="Mckay L.J."/>
            <person name="Dlakic M."/>
            <person name="Fields M.W."/>
            <person name="Delmont T.O."/>
            <person name="Eren A.M."/>
            <person name="Jay Z.J."/>
            <person name="Klingelsmith K.B."/>
            <person name="Rusch D.B."/>
            <person name="Inskeep W.P."/>
        </authorList>
    </citation>
    <scope>NUCLEOTIDE SEQUENCE [LARGE SCALE GENOMIC DNA]</scope>
    <source>
        <strain evidence="2 3">WS</strain>
    </source>
</reference>
<protein>
    <submittedName>
        <fullName evidence="2">Helix-turn-helix domain-containing protein</fullName>
    </submittedName>
</protein>
<dbReference type="InterPro" id="IPR010982">
    <property type="entry name" value="Lambda_DNA-bd_dom_sf"/>
</dbReference>
<feature type="domain" description="HTH cro/C1-type" evidence="1">
    <location>
        <begin position="49"/>
        <end position="103"/>
    </location>
</feature>
<comment type="caution">
    <text evidence="2">The sequence shown here is derived from an EMBL/GenBank/DDBJ whole genome shotgun (WGS) entry which is preliminary data.</text>
</comment>
<dbReference type="Proteomes" id="UP000278149">
    <property type="component" value="Unassembled WGS sequence"/>
</dbReference>
<dbReference type="GO" id="GO:0003677">
    <property type="term" value="F:DNA binding"/>
    <property type="evidence" value="ECO:0007669"/>
    <property type="project" value="InterPro"/>
</dbReference>
<proteinExistence type="predicted"/>
<dbReference type="SMART" id="SM00530">
    <property type="entry name" value="HTH_XRE"/>
    <property type="match status" value="1"/>
</dbReference>
<dbReference type="SUPFAM" id="SSF47413">
    <property type="entry name" value="lambda repressor-like DNA-binding domains"/>
    <property type="match status" value="1"/>
</dbReference>
<dbReference type="InterPro" id="IPR017271">
    <property type="entry name" value="Tscrpt_reg_HTH_MJ1545_prd"/>
</dbReference>
<dbReference type="PIRSF" id="PIRSF037724">
    <property type="entry name" value="TF_HTH_MJ1545_prd"/>
    <property type="match status" value="1"/>
</dbReference>
<sequence>MKAQVVSMDAGDDIDRELLSNYHRRILKEVVAKKVAGDILFSDNIGQAMRKWREYFGVKQSELARALGVSASVVSDYESSRRKSPGSSVLKRFVMALIEEDEKRGGAVLRSLVRTTGLVPLLSSVIDMNEYTLPVELERFLEAIDGRIIVEAPQPTYVHGYTVIDSLKAILNLSGSDFMRLFGTSTERALIFTRVSAGRSPLVALKVVDVRPSLVVLHGPQPDSVDELGIKLASVMRVPLAVTTIKDVNEIVGRLRSLS</sequence>
<evidence type="ECO:0000259" key="1">
    <source>
        <dbReference type="PROSITE" id="PS50943"/>
    </source>
</evidence>
<organism evidence="2 3">
    <name type="scientific">Candidatus Korarchaeum cryptofilum</name>
    <dbReference type="NCBI Taxonomy" id="498846"/>
    <lineage>
        <taxon>Archaea</taxon>
        <taxon>Thermoproteota</taxon>
        <taxon>Candidatus Korarchaeia</taxon>
        <taxon>Candidatus Korarchaeales</taxon>
        <taxon>Candidatus Korarchaeaceae</taxon>
        <taxon>Candidatus Korarchaeum</taxon>
    </lineage>
</organism>